<evidence type="ECO:0000256" key="3">
    <source>
        <dbReference type="ARBA" id="ARBA00022475"/>
    </source>
</evidence>
<evidence type="ECO:0000256" key="7">
    <source>
        <dbReference type="RuleBase" id="RU367016"/>
    </source>
</evidence>
<accession>A0ABP3N1I0</accession>
<comment type="similarity">
    <text evidence="2 7">Belongs to the DedA family.</text>
</comment>
<keyword evidence="10" id="KW-1185">Reference proteome</keyword>
<proteinExistence type="inferred from homology"/>
<dbReference type="EMBL" id="BAAAGS010000020">
    <property type="protein sequence ID" value="GAA0531036.1"/>
    <property type="molecule type" value="Genomic_DNA"/>
</dbReference>
<gene>
    <name evidence="9" type="ORF">GCM10009533_32760</name>
</gene>
<dbReference type="InterPro" id="IPR032816">
    <property type="entry name" value="VTT_dom"/>
</dbReference>
<dbReference type="Pfam" id="PF09335">
    <property type="entry name" value="VTT_dom"/>
    <property type="match status" value="1"/>
</dbReference>
<name>A0ABP3N1I0_SACER</name>
<feature type="domain" description="VTT" evidence="8">
    <location>
        <begin position="90"/>
        <end position="216"/>
    </location>
</feature>
<evidence type="ECO:0000313" key="10">
    <source>
        <dbReference type="Proteomes" id="UP001500729"/>
    </source>
</evidence>
<evidence type="ECO:0000256" key="2">
    <source>
        <dbReference type="ARBA" id="ARBA00010792"/>
    </source>
</evidence>
<dbReference type="Proteomes" id="UP001500729">
    <property type="component" value="Unassembled WGS sequence"/>
</dbReference>
<reference evidence="10" key="1">
    <citation type="journal article" date="2019" name="Int. J. Syst. Evol. Microbiol.">
        <title>The Global Catalogue of Microorganisms (GCM) 10K type strain sequencing project: providing services to taxonomists for standard genome sequencing and annotation.</title>
        <authorList>
            <consortium name="The Broad Institute Genomics Platform"/>
            <consortium name="The Broad Institute Genome Sequencing Center for Infectious Disease"/>
            <person name="Wu L."/>
            <person name="Ma J."/>
        </authorList>
    </citation>
    <scope>NUCLEOTIDE SEQUENCE [LARGE SCALE GENOMIC DNA]</scope>
    <source>
        <strain evidence="10">JCM 10303</strain>
    </source>
</reference>
<evidence type="ECO:0000313" key="9">
    <source>
        <dbReference type="EMBL" id="GAA0531036.1"/>
    </source>
</evidence>
<feature type="transmembrane region" description="Helical" evidence="7">
    <location>
        <begin position="231"/>
        <end position="249"/>
    </location>
</feature>
<dbReference type="PANTHER" id="PTHR30353:SF0">
    <property type="entry name" value="TRANSMEMBRANE PROTEIN"/>
    <property type="match status" value="1"/>
</dbReference>
<evidence type="ECO:0000256" key="1">
    <source>
        <dbReference type="ARBA" id="ARBA00004651"/>
    </source>
</evidence>
<comment type="subcellular location">
    <subcellularLocation>
        <location evidence="1 7">Cell membrane</location>
        <topology evidence="1 7">Multi-pass membrane protein</topology>
    </subcellularLocation>
</comment>
<evidence type="ECO:0000256" key="5">
    <source>
        <dbReference type="ARBA" id="ARBA00022989"/>
    </source>
</evidence>
<keyword evidence="3 7" id="KW-1003">Cell membrane</keyword>
<dbReference type="PANTHER" id="PTHR30353">
    <property type="entry name" value="INNER MEMBRANE PROTEIN DEDA-RELATED"/>
    <property type="match status" value="1"/>
</dbReference>
<comment type="caution">
    <text evidence="9">The sequence shown here is derived from an EMBL/GenBank/DDBJ whole genome shotgun (WGS) entry which is preliminary data.</text>
</comment>
<feature type="transmembrane region" description="Helical" evidence="7">
    <location>
        <begin position="69"/>
        <end position="92"/>
    </location>
</feature>
<evidence type="ECO:0000256" key="6">
    <source>
        <dbReference type="ARBA" id="ARBA00023136"/>
    </source>
</evidence>
<evidence type="ECO:0000256" key="4">
    <source>
        <dbReference type="ARBA" id="ARBA00022692"/>
    </source>
</evidence>
<keyword evidence="4 7" id="KW-0812">Transmembrane</keyword>
<dbReference type="InterPro" id="IPR032818">
    <property type="entry name" value="DedA-like"/>
</dbReference>
<keyword evidence="6 7" id="KW-0472">Membrane</keyword>
<feature type="transmembrane region" description="Helical" evidence="7">
    <location>
        <begin position="112"/>
        <end position="134"/>
    </location>
</feature>
<feature type="transmembrane region" description="Helical" evidence="7">
    <location>
        <begin position="197"/>
        <end position="219"/>
    </location>
</feature>
<protein>
    <submittedName>
        <fullName evidence="9">VTT domain-containing protein</fullName>
    </submittedName>
</protein>
<keyword evidence="5 7" id="KW-1133">Transmembrane helix</keyword>
<evidence type="ECO:0000259" key="8">
    <source>
        <dbReference type="Pfam" id="PF09335"/>
    </source>
</evidence>
<organism evidence="9 10">
    <name type="scientific">Saccharopolyspora erythraea</name>
    <name type="common">Streptomyces erythraeus</name>
    <dbReference type="NCBI Taxonomy" id="1836"/>
    <lineage>
        <taxon>Bacteria</taxon>
        <taxon>Bacillati</taxon>
        <taxon>Actinomycetota</taxon>
        <taxon>Actinomycetes</taxon>
        <taxon>Pseudonocardiales</taxon>
        <taxon>Pseudonocardiaceae</taxon>
        <taxon>Saccharopolyspora</taxon>
    </lineage>
</organism>
<sequence>MSIRPRTAAATRRSPAAIGLSAGPRTAKVPLAGVTPELPALIDAASTSSLALLPDWLDPEHIIKSLGPFALIGVALIIFAECGLLVGFFLPGDSLLFVTGLFVATDAIQTPIWLTCLILTVCAFVGNVTGYWIGRKVGPALFNKPDSKLFKKEHVDKTHEFFERYGARAIILARFVPIVRTFITAVAGVGKMDQRKFFLYSAIGGVAWVVGMTLLGFFLGNIPWIKENLEAMAILIVLISVVPIIIEYVRERRRKSKAAA</sequence>